<dbReference type="Gene3D" id="4.10.950.10">
    <property type="entry name" value="Ribosomal protein L2, domain 3"/>
    <property type="match status" value="1"/>
</dbReference>
<dbReference type="AlphaFoldDB" id="A0A427YQN0"/>
<protein>
    <submittedName>
        <fullName evidence="7">Uncharacterized protein</fullName>
    </submittedName>
</protein>
<name>A0A427YQN0_9TREE</name>
<feature type="region of interest" description="Disordered" evidence="4">
    <location>
        <begin position="244"/>
        <end position="269"/>
    </location>
</feature>
<dbReference type="EMBL" id="RSCD01000004">
    <property type="protein sequence ID" value="RSH93375.1"/>
    <property type="molecule type" value="Genomic_DNA"/>
</dbReference>
<dbReference type="Pfam" id="PF03947">
    <property type="entry name" value="Ribosomal_L2_C"/>
    <property type="match status" value="1"/>
</dbReference>
<proteinExistence type="inferred from homology"/>
<keyword evidence="2" id="KW-0689">Ribosomal protein</keyword>
<dbReference type="InterPro" id="IPR002171">
    <property type="entry name" value="Ribosomal_uL2"/>
</dbReference>
<dbReference type="SUPFAM" id="SSF50249">
    <property type="entry name" value="Nucleic acid-binding proteins"/>
    <property type="match status" value="1"/>
</dbReference>
<dbReference type="PANTHER" id="PTHR13691:SF5">
    <property type="entry name" value="LARGE RIBOSOMAL SUBUNIT PROTEIN UL2M"/>
    <property type="match status" value="1"/>
</dbReference>
<feature type="domain" description="Large ribosomal subunit protein uL2 C-terminal" evidence="5">
    <location>
        <begin position="281"/>
        <end position="463"/>
    </location>
</feature>
<comment type="caution">
    <text evidence="7">The sequence shown here is derived from an EMBL/GenBank/DDBJ whole genome shotgun (WGS) entry which is preliminary data.</text>
</comment>
<dbReference type="GO" id="GO:0005762">
    <property type="term" value="C:mitochondrial large ribosomal subunit"/>
    <property type="evidence" value="ECO:0007669"/>
    <property type="project" value="TreeGrafter"/>
</dbReference>
<dbReference type="SUPFAM" id="SSF50104">
    <property type="entry name" value="Translation proteins SH3-like domain"/>
    <property type="match status" value="1"/>
</dbReference>
<dbReference type="InterPro" id="IPR008991">
    <property type="entry name" value="Translation_prot_SH3-like_sf"/>
</dbReference>
<dbReference type="InterPro" id="IPR014722">
    <property type="entry name" value="Rib_uL2_dom2"/>
</dbReference>
<dbReference type="OrthoDB" id="268576at2759"/>
<evidence type="ECO:0000259" key="5">
    <source>
        <dbReference type="SMART" id="SM01382"/>
    </source>
</evidence>
<evidence type="ECO:0000313" key="8">
    <source>
        <dbReference type="Proteomes" id="UP000279259"/>
    </source>
</evidence>
<reference evidence="7 8" key="1">
    <citation type="submission" date="2018-11" db="EMBL/GenBank/DDBJ databases">
        <title>Genome sequence of Saitozyma podzolica DSM 27192.</title>
        <authorList>
            <person name="Aliyu H."/>
            <person name="Gorte O."/>
            <person name="Ochsenreither K."/>
        </authorList>
    </citation>
    <scope>NUCLEOTIDE SEQUENCE [LARGE SCALE GENOMIC DNA]</scope>
    <source>
        <strain evidence="7 8">DSM 27192</strain>
    </source>
</reference>
<feature type="compositionally biased region" description="Basic and acidic residues" evidence="4">
    <location>
        <begin position="473"/>
        <end position="492"/>
    </location>
</feature>
<dbReference type="Gene3D" id="2.30.30.30">
    <property type="match status" value="1"/>
</dbReference>
<dbReference type="STRING" id="1890683.A0A427YQN0"/>
<dbReference type="GO" id="GO:0032543">
    <property type="term" value="P:mitochondrial translation"/>
    <property type="evidence" value="ECO:0007669"/>
    <property type="project" value="TreeGrafter"/>
</dbReference>
<dbReference type="SMART" id="SM01382">
    <property type="entry name" value="Ribosomal_L2_C"/>
    <property type="match status" value="1"/>
</dbReference>
<keyword evidence="8" id="KW-1185">Reference proteome</keyword>
<dbReference type="InterPro" id="IPR022671">
    <property type="entry name" value="Ribosomal_uL2_CS"/>
</dbReference>
<evidence type="ECO:0000259" key="6">
    <source>
        <dbReference type="SMART" id="SM01383"/>
    </source>
</evidence>
<dbReference type="InterPro" id="IPR012340">
    <property type="entry name" value="NA-bd_OB-fold"/>
</dbReference>
<dbReference type="InterPro" id="IPR022669">
    <property type="entry name" value="Ribosomal_uL2_C"/>
</dbReference>
<dbReference type="PANTHER" id="PTHR13691">
    <property type="entry name" value="RIBOSOMAL PROTEIN L2"/>
    <property type="match status" value="1"/>
</dbReference>
<feature type="compositionally biased region" description="Basic residues" evidence="4">
    <location>
        <begin position="448"/>
        <end position="457"/>
    </location>
</feature>
<dbReference type="InterPro" id="IPR022666">
    <property type="entry name" value="Ribosomal_uL2_RNA-bd_dom"/>
</dbReference>
<dbReference type="GO" id="GO:0003723">
    <property type="term" value="F:RNA binding"/>
    <property type="evidence" value="ECO:0007669"/>
    <property type="project" value="TreeGrafter"/>
</dbReference>
<dbReference type="Proteomes" id="UP000279259">
    <property type="component" value="Unassembled WGS sequence"/>
</dbReference>
<dbReference type="GO" id="GO:0003735">
    <property type="term" value="F:structural constituent of ribosome"/>
    <property type="evidence" value="ECO:0007669"/>
    <property type="project" value="InterPro"/>
</dbReference>
<dbReference type="Gene3D" id="2.40.50.140">
    <property type="entry name" value="Nucleic acid-binding proteins"/>
    <property type="match status" value="1"/>
</dbReference>
<evidence type="ECO:0000256" key="2">
    <source>
        <dbReference type="ARBA" id="ARBA00022980"/>
    </source>
</evidence>
<accession>A0A427YQN0</accession>
<dbReference type="Pfam" id="PF00181">
    <property type="entry name" value="Ribosomal_L2_N"/>
    <property type="match status" value="1"/>
</dbReference>
<dbReference type="SMART" id="SM01383">
    <property type="entry name" value="Ribosomal_L2"/>
    <property type="match status" value="1"/>
</dbReference>
<organism evidence="7 8">
    <name type="scientific">Saitozyma podzolica</name>
    <dbReference type="NCBI Taxonomy" id="1890683"/>
    <lineage>
        <taxon>Eukaryota</taxon>
        <taxon>Fungi</taxon>
        <taxon>Dikarya</taxon>
        <taxon>Basidiomycota</taxon>
        <taxon>Agaricomycotina</taxon>
        <taxon>Tremellomycetes</taxon>
        <taxon>Tremellales</taxon>
        <taxon>Trimorphomycetaceae</taxon>
        <taxon>Saitozyma</taxon>
    </lineage>
</organism>
<sequence length="492" mass="52946">MSAVTRTATAAVAARLASRPTAASSSRLVAVRRYATETTTPIPNMSSSPLATDAAIFGRSRTSRKEGGEVVMKKYTGKGFPMIPGLRHLVQPYHPHLHAGPPLRELTLPLRRKGGRNDTGQVVNRAVGGGHRRRLRIVDFYRLESGEHDVVRVEYDPGRSAHIALIKRRGGMDVHEEEGARLAEVELDGAQAAETGLTTEQRWRKRDEVKGGWSYILAPEGLRAGDKVVSYRGGIPKGLVEGWDDASSDPAAPQTQTTTQTIDAPESSTSRALGLLRTLTLKPGNVLPLYLIPAGTSIHNISLSAGGRMQLCRAAGSYAQVVAHHGPKGEALGGAQILNMGGGVDAEGKRTKKMGSVLVKLQSGEVRRFEPGCAATVGTVSNKEHHSRQIGKAGRSRWLGQRPRVRGVAMNACDHPHGGLVMAPKGSSCHFVLHGEVVLTLLFPGGRGKSKGNKHPRSVYGWLTRGKRTRRSKDKDGNKMVVSERPRGKAKN</sequence>
<evidence type="ECO:0000256" key="1">
    <source>
        <dbReference type="ARBA" id="ARBA00005636"/>
    </source>
</evidence>
<comment type="similarity">
    <text evidence="1">Belongs to the universal ribosomal protein uL2 family.</text>
</comment>
<feature type="region of interest" description="Disordered" evidence="4">
    <location>
        <begin position="444"/>
        <end position="492"/>
    </location>
</feature>
<gene>
    <name evidence="7" type="ORF">EHS25_007731</name>
</gene>
<dbReference type="InterPro" id="IPR014726">
    <property type="entry name" value="Ribosomal_uL2_dom3"/>
</dbReference>
<dbReference type="PROSITE" id="PS00467">
    <property type="entry name" value="RIBOSOMAL_L2"/>
    <property type="match status" value="1"/>
</dbReference>
<keyword evidence="3" id="KW-0687">Ribonucleoprotein</keyword>
<feature type="domain" description="Large ribosomal subunit protein uL2 RNA-binding" evidence="6">
    <location>
        <begin position="115"/>
        <end position="230"/>
    </location>
</feature>
<evidence type="ECO:0000313" key="7">
    <source>
        <dbReference type="EMBL" id="RSH93375.1"/>
    </source>
</evidence>
<evidence type="ECO:0000256" key="3">
    <source>
        <dbReference type="ARBA" id="ARBA00023274"/>
    </source>
</evidence>
<evidence type="ECO:0000256" key="4">
    <source>
        <dbReference type="SAM" id="MobiDB-lite"/>
    </source>
</evidence>